<keyword evidence="3" id="KW-1185">Reference proteome</keyword>
<evidence type="ECO:0000313" key="3">
    <source>
        <dbReference type="Proteomes" id="UP001085076"/>
    </source>
</evidence>
<feature type="compositionally biased region" description="Basic and acidic residues" evidence="1">
    <location>
        <begin position="1"/>
        <end position="14"/>
    </location>
</feature>
<feature type="region of interest" description="Disordered" evidence="1">
    <location>
        <begin position="1"/>
        <end position="97"/>
    </location>
</feature>
<reference evidence="2" key="2">
    <citation type="journal article" date="2022" name="Hortic Res">
        <title>The genome of Dioscorea zingiberensis sheds light on the biosynthesis, origin and evolution of the medicinally important diosgenin saponins.</title>
        <authorList>
            <person name="Li Y."/>
            <person name="Tan C."/>
            <person name="Li Z."/>
            <person name="Guo J."/>
            <person name="Li S."/>
            <person name="Chen X."/>
            <person name="Wang C."/>
            <person name="Dai X."/>
            <person name="Yang H."/>
            <person name="Song W."/>
            <person name="Hou L."/>
            <person name="Xu J."/>
            <person name="Tong Z."/>
            <person name="Xu A."/>
            <person name="Yuan X."/>
            <person name="Wang W."/>
            <person name="Yang Q."/>
            <person name="Chen L."/>
            <person name="Sun Z."/>
            <person name="Wang K."/>
            <person name="Pan B."/>
            <person name="Chen J."/>
            <person name="Bao Y."/>
            <person name="Liu F."/>
            <person name="Qi X."/>
            <person name="Gang D.R."/>
            <person name="Wen J."/>
            <person name="Li J."/>
        </authorList>
    </citation>
    <scope>NUCLEOTIDE SEQUENCE</scope>
    <source>
        <strain evidence="2">Dzin_1.0</strain>
    </source>
</reference>
<evidence type="ECO:0008006" key="4">
    <source>
        <dbReference type="Google" id="ProtNLM"/>
    </source>
</evidence>
<feature type="region of interest" description="Disordered" evidence="1">
    <location>
        <begin position="270"/>
        <end position="345"/>
    </location>
</feature>
<dbReference type="EMBL" id="JAGGNH010000003">
    <property type="protein sequence ID" value="KAJ0978028.1"/>
    <property type="molecule type" value="Genomic_DNA"/>
</dbReference>
<evidence type="ECO:0000313" key="2">
    <source>
        <dbReference type="EMBL" id="KAJ0978028.1"/>
    </source>
</evidence>
<sequence length="345" mass="39432">MRRDEDTQRGEVGKRKAPARWSPETHYDERGRRSPSYASVVKGDYEDTCLPPPPPPPPLDRRAEEEAGWKIYSRKRQRQDTATHRATGQETRAPQRRSRLHVAPLRRLCVWRCTSGTRRQIFDVLSCIVDEEWKWEVKPLRDGRFIVAFPTAELARKTENGGPLRVLAFDFKLEPWTPDLWQTGKADGATRWVIVKNLPMECWSRDAAARLLKPAGDLVAVDRRSRYFGNDLLILLRIRWPRKMPSCIHCSMGIRQFTYTVELDDGQLALPWDNGPKDPSSATRGSEETSANKPRQPPEQDPVKKLDKGKAPMREEATSPVRAILRRPSGIIISERPPTTISAAE</sequence>
<evidence type="ECO:0000256" key="1">
    <source>
        <dbReference type="SAM" id="MobiDB-lite"/>
    </source>
</evidence>
<name>A0A9D5CRB0_9LILI</name>
<comment type="caution">
    <text evidence="2">The sequence shown here is derived from an EMBL/GenBank/DDBJ whole genome shotgun (WGS) entry which is preliminary data.</text>
</comment>
<dbReference type="AlphaFoldDB" id="A0A9D5CRB0"/>
<protein>
    <recommendedName>
        <fullName evidence="4">DUF4283 domain-containing protein</fullName>
    </recommendedName>
</protein>
<accession>A0A9D5CRB0</accession>
<gene>
    <name evidence="2" type="ORF">J5N97_013502</name>
</gene>
<organism evidence="2 3">
    <name type="scientific">Dioscorea zingiberensis</name>
    <dbReference type="NCBI Taxonomy" id="325984"/>
    <lineage>
        <taxon>Eukaryota</taxon>
        <taxon>Viridiplantae</taxon>
        <taxon>Streptophyta</taxon>
        <taxon>Embryophyta</taxon>
        <taxon>Tracheophyta</taxon>
        <taxon>Spermatophyta</taxon>
        <taxon>Magnoliopsida</taxon>
        <taxon>Liliopsida</taxon>
        <taxon>Dioscoreales</taxon>
        <taxon>Dioscoreaceae</taxon>
        <taxon>Dioscorea</taxon>
    </lineage>
</organism>
<reference evidence="2" key="1">
    <citation type="submission" date="2021-03" db="EMBL/GenBank/DDBJ databases">
        <authorList>
            <person name="Li Z."/>
            <person name="Yang C."/>
        </authorList>
    </citation>
    <scope>NUCLEOTIDE SEQUENCE</scope>
    <source>
        <strain evidence="2">Dzin_1.0</strain>
        <tissue evidence="2">Leaf</tissue>
    </source>
</reference>
<proteinExistence type="predicted"/>
<feature type="compositionally biased region" description="Basic and acidic residues" evidence="1">
    <location>
        <begin position="59"/>
        <end position="68"/>
    </location>
</feature>
<feature type="compositionally biased region" description="Polar residues" evidence="1">
    <location>
        <begin position="280"/>
        <end position="293"/>
    </location>
</feature>
<dbReference type="Proteomes" id="UP001085076">
    <property type="component" value="Miscellaneous, Linkage group lg03"/>
</dbReference>
<feature type="compositionally biased region" description="Basic and acidic residues" evidence="1">
    <location>
        <begin position="296"/>
        <end position="317"/>
    </location>
</feature>
<feature type="compositionally biased region" description="Basic and acidic residues" evidence="1">
    <location>
        <begin position="23"/>
        <end position="32"/>
    </location>
</feature>